<evidence type="ECO:0000313" key="4">
    <source>
        <dbReference type="RefSeq" id="XP_030764927.1"/>
    </source>
</evidence>
<dbReference type="Proteomes" id="UP000504635">
    <property type="component" value="Unplaced"/>
</dbReference>
<dbReference type="AlphaFoldDB" id="A0A6J2YNE0"/>
<evidence type="ECO:0000313" key="3">
    <source>
        <dbReference type="Proteomes" id="UP000504635"/>
    </source>
</evidence>
<dbReference type="Pfam" id="PF01541">
    <property type="entry name" value="GIY-YIG"/>
    <property type="match status" value="1"/>
</dbReference>
<dbReference type="SUPFAM" id="SSF56672">
    <property type="entry name" value="DNA/RNA polymerases"/>
    <property type="match status" value="1"/>
</dbReference>
<keyword evidence="3" id="KW-1185">Reference proteome</keyword>
<name>A0A6J2YNE0_SITOR</name>
<feature type="domain" description="Reverse transcriptase" evidence="2">
    <location>
        <begin position="1"/>
        <end position="95"/>
    </location>
</feature>
<feature type="domain" description="GIY-YIG" evidence="1">
    <location>
        <begin position="228"/>
        <end position="293"/>
    </location>
</feature>
<dbReference type="GeneID" id="115889131"/>
<dbReference type="InParanoid" id="A0A6J2YNE0"/>
<proteinExistence type="predicted"/>
<accession>A0A6J2YNE0</accession>
<dbReference type="InterPro" id="IPR000305">
    <property type="entry name" value="GIY-YIG_endonuc"/>
</dbReference>
<dbReference type="InterPro" id="IPR058912">
    <property type="entry name" value="HTH_animal"/>
</dbReference>
<dbReference type="SUPFAM" id="SSF82771">
    <property type="entry name" value="GIY-YIG endonuclease"/>
    <property type="match status" value="1"/>
</dbReference>
<dbReference type="PANTHER" id="PTHR21301">
    <property type="entry name" value="REVERSE TRANSCRIPTASE"/>
    <property type="match status" value="1"/>
</dbReference>
<dbReference type="InterPro" id="IPR043502">
    <property type="entry name" value="DNA/RNA_pol_sf"/>
</dbReference>
<dbReference type="OrthoDB" id="10063405at2759"/>
<dbReference type="RefSeq" id="XP_030764927.1">
    <property type="nucleotide sequence ID" value="XM_030909067.1"/>
</dbReference>
<protein>
    <submittedName>
        <fullName evidence="4">Uncharacterized protein LOC115889131</fullName>
    </submittedName>
</protein>
<organism evidence="3 4">
    <name type="scientific">Sitophilus oryzae</name>
    <name type="common">Rice weevil</name>
    <name type="synonym">Curculio oryzae</name>
    <dbReference type="NCBI Taxonomy" id="7048"/>
    <lineage>
        <taxon>Eukaryota</taxon>
        <taxon>Metazoa</taxon>
        <taxon>Ecdysozoa</taxon>
        <taxon>Arthropoda</taxon>
        <taxon>Hexapoda</taxon>
        <taxon>Insecta</taxon>
        <taxon>Pterygota</taxon>
        <taxon>Neoptera</taxon>
        <taxon>Endopterygota</taxon>
        <taxon>Coleoptera</taxon>
        <taxon>Polyphaga</taxon>
        <taxon>Cucujiformia</taxon>
        <taxon>Curculionidae</taxon>
        <taxon>Dryophthorinae</taxon>
        <taxon>Sitophilus</taxon>
    </lineage>
</organism>
<dbReference type="PROSITE" id="PS50878">
    <property type="entry name" value="RT_POL"/>
    <property type="match status" value="1"/>
</dbReference>
<dbReference type="Gene3D" id="3.40.1440.10">
    <property type="entry name" value="GIY-YIG endonuclease"/>
    <property type="match status" value="1"/>
</dbReference>
<sequence>MGSPLSPVIANFYMEAFEETALRTATKRPSCWLRYVDDTFVIWKHGIDELNLFLQHLNNIHPKIQFTMEIEKDTQLAFLDVLVNRRQDLSLGHKVYRKNTHTDRYLLNNSNHHPGQKRGVIKTLVYRARRICEPLHINDGLEHLDRALQANGYREQTIRRAIRPRRPVERQEGENTPPSGVAFLSYIRGVTDRIGKLLRKRNIKPILKPTRKIQEHLRSAKDPRDPLSSAGVYRIPCPCGSVYVGTTKRNINTRLTEHKRSCRLGQTEKPPLAEHTITQEDHHFLFLIINSVQ</sequence>
<reference evidence="4" key="1">
    <citation type="submission" date="2025-08" db="UniProtKB">
        <authorList>
            <consortium name="RefSeq"/>
        </authorList>
    </citation>
    <scope>IDENTIFICATION</scope>
    <source>
        <tissue evidence="4">Gonads</tissue>
    </source>
</reference>
<evidence type="ECO:0000259" key="1">
    <source>
        <dbReference type="PROSITE" id="PS50164"/>
    </source>
</evidence>
<dbReference type="InterPro" id="IPR000477">
    <property type="entry name" value="RT_dom"/>
</dbReference>
<gene>
    <name evidence="4" type="primary">LOC115889131</name>
</gene>
<dbReference type="PANTHER" id="PTHR21301:SF11">
    <property type="entry name" value="GIY-YIG DOMAIN-CONTAINING PROTEIN"/>
    <property type="match status" value="1"/>
</dbReference>
<dbReference type="CDD" id="cd00304">
    <property type="entry name" value="RT_like"/>
    <property type="match status" value="1"/>
</dbReference>
<dbReference type="GO" id="GO:0071897">
    <property type="term" value="P:DNA biosynthetic process"/>
    <property type="evidence" value="ECO:0007669"/>
    <property type="project" value="UniProtKB-ARBA"/>
</dbReference>
<evidence type="ECO:0000259" key="2">
    <source>
        <dbReference type="PROSITE" id="PS50878"/>
    </source>
</evidence>
<dbReference type="InterPro" id="IPR035901">
    <property type="entry name" value="GIY-YIG_endonuc_sf"/>
</dbReference>
<dbReference type="Pfam" id="PF26215">
    <property type="entry name" value="HTH_animal"/>
    <property type="match status" value="1"/>
</dbReference>
<dbReference type="KEGG" id="soy:115889131"/>
<dbReference type="PROSITE" id="PS50164">
    <property type="entry name" value="GIY_YIG"/>
    <property type="match status" value="1"/>
</dbReference>